<gene>
    <name evidence="1" type="ORF">PLOB_00040515</name>
</gene>
<evidence type="ECO:0000313" key="1">
    <source>
        <dbReference type="EMBL" id="CAH3139218.1"/>
    </source>
</evidence>
<dbReference type="Proteomes" id="UP001159405">
    <property type="component" value="Unassembled WGS sequence"/>
</dbReference>
<dbReference type="InterPro" id="IPR021109">
    <property type="entry name" value="Peptidase_aspartic_dom_sf"/>
</dbReference>
<evidence type="ECO:0000313" key="2">
    <source>
        <dbReference type="Proteomes" id="UP001159405"/>
    </source>
</evidence>
<name>A0ABN8PDN4_9CNID</name>
<sequence length="271" mass="29599">MRNYTSAALPTVEHSVARRVNVSQSPFLHAFYLHHPLLLTIDTGAETNMMRASLAKYIGAKVTKSSQSAMQADGRTPLSVVGETRLSLIRHGRSLTPEALDVEDLDVDILADGRNFFTSIIAVRPAKHEIIIAGTDEPSYEYSNTPQAHHAVRACQLLHAPIVNTTIRTSSSPPKITAPDVFPVESVRVDPDGLLSASEKASFISLPREFQVVFDPRILGYNGAAGPIEGIVNMGPVEPPQCKGRVPQYSRVQVDLLQNKRRKESSAALRT</sequence>
<proteinExistence type="predicted"/>
<dbReference type="Gene3D" id="2.40.70.10">
    <property type="entry name" value="Acid Proteases"/>
    <property type="match status" value="1"/>
</dbReference>
<comment type="caution">
    <text evidence="1">The sequence shown here is derived from an EMBL/GenBank/DDBJ whole genome shotgun (WGS) entry which is preliminary data.</text>
</comment>
<reference evidence="1 2" key="1">
    <citation type="submission" date="2022-05" db="EMBL/GenBank/DDBJ databases">
        <authorList>
            <consortium name="Genoscope - CEA"/>
            <person name="William W."/>
        </authorList>
    </citation>
    <scope>NUCLEOTIDE SEQUENCE [LARGE SCALE GENOMIC DNA]</scope>
</reference>
<organism evidence="1 2">
    <name type="scientific">Porites lobata</name>
    <dbReference type="NCBI Taxonomy" id="104759"/>
    <lineage>
        <taxon>Eukaryota</taxon>
        <taxon>Metazoa</taxon>
        <taxon>Cnidaria</taxon>
        <taxon>Anthozoa</taxon>
        <taxon>Hexacorallia</taxon>
        <taxon>Scleractinia</taxon>
        <taxon>Fungiina</taxon>
        <taxon>Poritidae</taxon>
        <taxon>Porites</taxon>
    </lineage>
</organism>
<accession>A0ABN8PDN4</accession>
<dbReference type="EMBL" id="CALNXK010000062">
    <property type="protein sequence ID" value="CAH3139218.1"/>
    <property type="molecule type" value="Genomic_DNA"/>
</dbReference>
<protein>
    <recommendedName>
        <fullName evidence="3">Peptidase A2 domain-containing protein</fullName>
    </recommendedName>
</protein>
<keyword evidence="2" id="KW-1185">Reference proteome</keyword>
<evidence type="ECO:0008006" key="3">
    <source>
        <dbReference type="Google" id="ProtNLM"/>
    </source>
</evidence>